<dbReference type="Pfam" id="PF00005">
    <property type="entry name" value="ABC_tran"/>
    <property type="match status" value="1"/>
</dbReference>
<comment type="subcellular location">
    <subcellularLocation>
        <location evidence="1">Cell membrane</location>
        <topology evidence="1">Multi-pass membrane protein</topology>
    </subcellularLocation>
</comment>
<keyword evidence="5" id="KW-0547">Nucleotide-binding</keyword>
<keyword evidence="2" id="KW-0813">Transport</keyword>
<feature type="domain" description="ABC transporter" evidence="10">
    <location>
        <begin position="389"/>
        <end position="627"/>
    </location>
</feature>
<dbReference type="InterPro" id="IPR017871">
    <property type="entry name" value="ABC_transporter-like_CS"/>
</dbReference>
<evidence type="ECO:0000256" key="8">
    <source>
        <dbReference type="ARBA" id="ARBA00023136"/>
    </source>
</evidence>
<evidence type="ECO:0000256" key="3">
    <source>
        <dbReference type="ARBA" id="ARBA00022475"/>
    </source>
</evidence>
<dbReference type="Gene3D" id="1.20.1560.10">
    <property type="entry name" value="ABC transporter type 1, transmembrane domain"/>
    <property type="match status" value="1"/>
</dbReference>
<evidence type="ECO:0000256" key="7">
    <source>
        <dbReference type="ARBA" id="ARBA00022989"/>
    </source>
</evidence>
<dbReference type="InterPro" id="IPR039421">
    <property type="entry name" value="Type_1_exporter"/>
</dbReference>
<dbReference type="RefSeq" id="WP_021319129.1">
    <property type="nucleotide sequence ID" value="NZ_FXWL01000005.1"/>
</dbReference>
<dbReference type="PROSITE" id="PS00211">
    <property type="entry name" value="ABC_TRANSPORTER_1"/>
    <property type="match status" value="1"/>
</dbReference>
<dbReference type="Proteomes" id="UP000194469">
    <property type="component" value="Unassembled WGS sequence"/>
</dbReference>
<evidence type="ECO:0000256" key="9">
    <source>
        <dbReference type="SAM" id="Phobius"/>
    </source>
</evidence>
<evidence type="ECO:0000259" key="10">
    <source>
        <dbReference type="PROSITE" id="PS50893"/>
    </source>
</evidence>
<dbReference type="Gene3D" id="3.40.50.300">
    <property type="entry name" value="P-loop containing nucleotide triphosphate hydrolases"/>
    <property type="match status" value="1"/>
</dbReference>
<dbReference type="PANTHER" id="PTHR24221:SF654">
    <property type="entry name" value="ATP-BINDING CASSETTE SUB-FAMILY B MEMBER 6"/>
    <property type="match status" value="1"/>
</dbReference>
<evidence type="ECO:0000256" key="4">
    <source>
        <dbReference type="ARBA" id="ARBA00022692"/>
    </source>
</evidence>
<feature type="transmembrane region" description="Helical" evidence="9">
    <location>
        <begin position="320"/>
        <end position="339"/>
    </location>
</feature>
<feature type="transmembrane region" description="Helical" evidence="9">
    <location>
        <begin position="206"/>
        <end position="224"/>
    </location>
</feature>
<dbReference type="SMART" id="SM00382">
    <property type="entry name" value="AAA"/>
    <property type="match status" value="1"/>
</dbReference>
<dbReference type="GO" id="GO:0016887">
    <property type="term" value="F:ATP hydrolysis activity"/>
    <property type="evidence" value="ECO:0007669"/>
    <property type="project" value="InterPro"/>
</dbReference>
<dbReference type="EMBL" id="FXWL01000005">
    <property type="protein sequence ID" value="SMQ79488.1"/>
    <property type="molecule type" value="Genomic_DNA"/>
</dbReference>
<dbReference type="PROSITE" id="PS50893">
    <property type="entry name" value="ABC_TRANSPORTER_2"/>
    <property type="match status" value="1"/>
</dbReference>
<dbReference type="GO" id="GO:0005886">
    <property type="term" value="C:plasma membrane"/>
    <property type="evidence" value="ECO:0007669"/>
    <property type="project" value="UniProtKB-SubCell"/>
</dbReference>
<feature type="transmembrane region" description="Helical" evidence="9">
    <location>
        <begin position="101"/>
        <end position="127"/>
    </location>
</feature>
<feature type="domain" description="ABC transmembrane type-1" evidence="11">
    <location>
        <begin position="70"/>
        <end position="325"/>
    </location>
</feature>
<feature type="transmembrane region" description="Helical" evidence="9">
    <location>
        <begin position="292"/>
        <end position="314"/>
    </location>
</feature>
<dbReference type="InterPro" id="IPR036640">
    <property type="entry name" value="ABC1_TM_sf"/>
</dbReference>
<evidence type="ECO:0000313" key="12">
    <source>
        <dbReference type="EMBL" id="SMQ79488.1"/>
    </source>
</evidence>
<keyword evidence="6" id="KW-0067">ATP-binding</keyword>
<dbReference type="GO" id="GO:0005524">
    <property type="term" value="F:ATP binding"/>
    <property type="evidence" value="ECO:0007669"/>
    <property type="project" value="UniProtKB-KW"/>
</dbReference>
<dbReference type="InterPro" id="IPR003439">
    <property type="entry name" value="ABC_transporter-like_ATP-bd"/>
</dbReference>
<feature type="transmembrane region" description="Helical" evidence="9">
    <location>
        <begin position="47"/>
        <end position="74"/>
    </location>
</feature>
<keyword evidence="3" id="KW-1003">Cell membrane</keyword>
<dbReference type="InterPro" id="IPR011527">
    <property type="entry name" value="ABC1_TM_dom"/>
</dbReference>
<organism evidence="12 13">
    <name type="scientific">Sphingopyxis terrae subsp. ummariensis</name>
    <dbReference type="NCBI Taxonomy" id="429001"/>
    <lineage>
        <taxon>Bacteria</taxon>
        <taxon>Pseudomonadati</taxon>
        <taxon>Pseudomonadota</taxon>
        <taxon>Alphaproteobacteria</taxon>
        <taxon>Sphingomonadales</taxon>
        <taxon>Sphingomonadaceae</taxon>
        <taxon>Sphingopyxis</taxon>
    </lineage>
</organism>
<keyword evidence="4 9" id="KW-0812">Transmembrane</keyword>
<gene>
    <name evidence="12" type="ORF">SAMN06295984_3387</name>
</gene>
<protein>
    <submittedName>
        <fullName evidence="12">ABC-type bacteriocin/lantibiotic exporter, contains an N-terminal double-glycine peptidase domain</fullName>
    </submittedName>
</protein>
<feature type="transmembrane region" description="Helical" evidence="9">
    <location>
        <begin position="181"/>
        <end position="200"/>
    </location>
</feature>
<dbReference type="PANTHER" id="PTHR24221">
    <property type="entry name" value="ATP-BINDING CASSETTE SUB-FAMILY B"/>
    <property type="match status" value="1"/>
</dbReference>
<dbReference type="InterPro" id="IPR027417">
    <property type="entry name" value="P-loop_NTPase"/>
</dbReference>
<dbReference type="SUPFAM" id="SSF90123">
    <property type="entry name" value="ABC transporter transmembrane region"/>
    <property type="match status" value="1"/>
</dbReference>
<dbReference type="PROSITE" id="PS50929">
    <property type="entry name" value="ABC_TM1F"/>
    <property type="match status" value="1"/>
</dbReference>
<evidence type="ECO:0000256" key="5">
    <source>
        <dbReference type="ARBA" id="ARBA00022741"/>
    </source>
</evidence>
<keyword evidence="13" id="KW-1185">Reference proteome</keyword>
<keyword evidence="7 9" id="KW-1133">Transmembrane helix</keyword>
<keyword evidence="8 9" id="KW-0472">Membrane</keyword>
<name>A0A1Y6G209_9SPHN</name>
<dbReference type="GO" id="GO:0140359">
    <property type="term" value="F:ABC-type transporter activity"/>
    <property type="evidence" value="ECO:0007669"/>
    <property type="project" value="InterPro"/>
</dbReference>
<dbReference type="AlphaFoldDB" id="A0A1Y6G209"/>
<evidence type="ECO:0000256" key="1">
    <source>
        <dbReference type="ARBA" id="ARBA00004651"/>
    </source>
</evidence>
<dbReference type="FunFam" id="3.40.50.300:FF:000221">
    <property type="entry name" value="Multidrug ABC transporter ATP-binding protein"/>
    <property type="match status" value="1"/>
</dbReference>
<dbReference type="InterPro" id="IPR003593">
    <property type="entry name" value="AAA+_ATPase"/>
</dbReference>
<accession>A0A1Y6G209</accession>
<dbReference type="Pfam" id="PF00664">
    <property type="entry name" value="ABC_membrane"/>
    <property type="match status" value="1"/>
</dbReference>
<dbReference type="GO" id="GO:0034040">
    <property type="term" value="F:ATPase-coupled lipid transmembrane transporter activity"/>
    <property type="evidence" value="ECO:0007669"/>
    <property type="project" value="TreeGrafter"/>
</dbReference>
<reference evidence="13" key="1">
    <citation type="submission" date="2017-04" db="EMBL/GenBank/DDBJ databases">
        <authorList>
            <person name="Varghese N."/>
            <person name="Submissions S."/>
        </authorList>
    </citation>
    <scope>NUCLEOTIDE SEQUENCE [LARGE SCALE GENOMIC DNA]</scope>
    <source>
        <strain evidence="13">UI2</strain>
    </source>
</reference>
<evidence type="ECO:0000256" key="6">
    <source>
        <dbReference type="ARBA" id="ARBA00022840"/>
    </source>
</evidence>
<dbReference type="SUPFAM" id="SSF52540">
    <property type="entry name" value="P-loop containing nucleoside triphosphate hydrolases"/>
    <property type="match status" value="1"/>
</dbReference>
<evidence type="ECO:0000256" key="2">
    <source>
        <dbReference type="ARBA" id="ARBA00022448"/>
    </source>
</evidence>
<evidence type="ECO:0000313" key="13">
    <source>
        <dbReference type="Proteomes" id="UP000194469"/>
    </source>
</evidence>
<sequence>MPASDMPGNGAIGSVRGGAGLAYAGRPRSAAARFYDLLTPRERRRGLLLLGMAAIMAILETLGVASIMPFLAVLGDTMLVGSNPWLAALYDQLGRPDMNSFLIQLGVASFIVVLFSAAFRVVTNYFLNDYTEMMRHSLSERLLETYLRQPYEFFIQSNSSDLAKSILSEVDQITQNFVRPLIQMVSYGVVAICIIIFLLVLDFAVAVSALVIIGGSYAAIFMAVRRVLGRVGRERVAANRERYSAASEALGGIKAIKLLGRESAYLNRFQTPSIRQSKTQAINTTVAQLPKFLIEAIGFGGVIALALILLITSGGGSGTGLGQVLPVLGIYAFAGLRLLPAAQNIYSSIANMRFGVAALDEVYSDMQERQRLAEMPTAAPQRLPVTRRIRLDHIHYRYPGAARNALTDISLDIPVGAKIGLVGSTGCGKTTLVDLLLGLLHPTDGQIMVDDAAVNHNNCRAWQQTLGYVQQDIFLADTSLIGNIALGEHPDDVDRDRAIQCATIADLDAFVMADMPDGYDTMVGERGVRLSGGQRQRIGIARALYRDPQVLILDEATSALDNQTEQTVMNAIYNLGASITAIIIAHRLSTVRSCETIYMLEKGRLCAQGTYDELVETSPHFRQLAQHAG</sequence>
<dbReference type="GeneID" id="303003344"/>
<proteinExistence type="predicted"/>
<evidence type="ECO:0000259" key="11">
    <source>
        <dbReference type="PROSITE" id="PS50929"/>
    </source>
</evidence>